<reference evidence="9 10" key="1">
    <citation type="journal article" date="2013" name="Genome Announc.">
        <title>Draft genome sequences for three mercury-methylating, sulfate-reducing bacteria.</title>
        <authorList>
            <person name="Brown S.D."/>
            <person name="Hurt R.A.Jr."/>
            <person name="Gilmour C.C."/>
            <person name="Elias D.A."/>
        </authorList>
    </citation>
    <scope>NUCLEOTIDE SEQUENCE [LARGE SCALE GENOMIC DNA]</scope>
    <source>
        <strain evidence="9 10">DSM 16529</strain>
    </source>
</reference>
<dbReference type="PANTHER" id="PTHR38766:SF1">
    <property type="entry name" value="FLAGELLAR PROTEIN FLIO"/>
    <property type="match status" value="1"/>
</dbReference>
<keyword evidence="4 7" id="KW-0472">Membrane</keyword>
<protein>
    <recommendedName>
        <fullName evidence="7">Flagellar protein</fullName>
    </recommendedName>
</protein>
<dbReference type="EMBL" id="ATHI01000010">
    <property type="protein sequence ID" value="EPR34504.1"/>
    <property type="molecule type" value="Genomic_DNA"/>
</dbReference>
<accession>S7UKX3</accession>
<evidence type="ECO:0000256" key="1">
    <source>
        <dbReference type="ARBA" id="ARBA00022475"/>
    </source>
</evidence>
<evidence type="ECO:0000256" key="8">
    <source>
        <dbReference type="SAM" id="MobiDB-lite"/>
    </source>
</evidence>
<dbReference type="InterPro" id="IPR022781">
    <property type="entry name" value="Flagellar_biosynth_FliO"/>
</dbReference>
<feature type="compositionally biased region" description="Basic and acidic residues" evidence="8">
    <location>
        <begin position="116"/>
        <end position="125"/>
    </location>
</feature>
<keyword evidence="1 7" id="KW-1003">Cell membrane</keyword>
<organism evidence="9 10">
    <name type="scientific">Alkalidesulfovibrio alkalitolerans DSM 16529</name>
    <dbReference type="NCBI Taxonomy" id="1121439"/>
    <lineage>
        <taxon>Bacteria</taxon>
        <taxon>Pseudomonadati</taxon>
        <taxon>Thermodesulfobacteriota</taxon>
        <taxon>Desulfovibrionia</taxon>
        <taxon>Desulfovibrionales</taxon>
        <taxon>Desulfovibrionaceae</taxon>
        <taxon>Alkalidesulfovibrio</taxon>
    </lineage>
</organism>
<dbReference type="RefSeq" id="WP_020886670.1">
    <property type="nucleotide sequence ID" value="NZ_ATHI01000010.1"/>
</dbReference>
<comment type="similarity">
    <text evidence="6 7">Belongs to the FliO/MopB family.</text>
</comment>
<feature type="region of interest" description="Disordered" evidence="8">
    <location>
        <begin position="100"/>
        <end position="125"/>
    </location>
</feature>
<dbReference type="GO" id="GO:0005886">
    <property type="term" value="C:plasma membrane"/>
    <property type="evidence" value="ECO:0007669"/>
    <property type="project" value="UniProtKB-SubCell"/>
</dbReference>
<dbReference type="NCBIfam" id="TIGR03500">
    <property type="entry name" value="FliO_TIGR"/>
    <property type="match status" value="1"/>
</dbReference>
<dbReference type="eggNOG" id="COG3190">
    <property type="taxonomic scope" value="Bacteria"/>
</dbReference>
<evidence type="ECO:0000256" key="5">
    <source>
        <dbReference type="ARBA" id="ARBA00023143"/>
    </source>
</evidence>
<dbReference type="GO" id="GO:0009425">
    <property type="term" value="C:bacterial-type flagellum basal body"/>
    <property type="evidence" value="ECO:0007669"/>
    <property type="project" value="UniProtKB-SubCell"/>
</dbReference>
<gene>
    <name evidence="9" type="ORF">dsat_2786</name>
</gene>
<evidence type="ECO:0000313" key="10">
    <source>
        <dbReference type="Proteomes" id="UP000014975"/>
    </source>
</evidence>
<feature type="transmembrane region" description="Helical" evidence="7">
    <location>
        <begin position="25"/>
        <end position="46"/>
    </location>
</feature>
<keyword evidence="9" id="KW-0282">Flagellum</keyword>
<evidence type="ECO:0000256" key="2">
    <source>
        <dbReference type="ARBA" id="ARBA00022692"/>
    </source>
</evidence>
<evidence type="ECO:0000256" key="7">
    <source>
        <dbReference type="RuleBase" id="RU362064"/>
    </source>
</evidence>
<comment type="subcellular location">
    <subcellularLocation>
        <location evidence="7">Cell membrane</location>
    </subcellularLocation>
    <subcellularLocation>
        <location evidence="7">Bacterial flagellum basal body</location>
    </subcellularLocation>
</comment>
<evidence type="ECO:0000313" key="9">
    <source>
        <dbReference type="EMBL" id="EPR34504.1"/>
    </source>
</evidence>
<dbReference type="PATRIC" id="fig|1121439.3.peg.1192"/>
<dbReference type="Pfam" id="PF04347">
    <property type="entry name" value="FliO"/>
    <property type="match status" value="1"/>
</dbReference>
<keyword evidence="10" id="KW-1185">Reference proteome</keyword>
<evidence type="ECO:0000256" key="6">
    <source>
        <dbReference type="ARBA" id="ARBA00037937"/>
    </source>
</evidence>
<keyword evidence="3 7" id="KW-1133">Transmembrane helix</keyword>
<name>S7UKX3_9BACT</name>
<sequence>MANATETVVSSAPFATGAGPGLGDLMTVGGALLLLLGVLYAGFWLLKRYGPRAGLGASRGGLKLESQLMLGPRRGVAVVRFLNKRLVLGVTDHSINLLHEVDDNDDRDGPQSFQKAMDKADQGGP</sequence>
<dbReference type="InterPro" id="IPR052205">
    <property type="entry name" value="FliO/MopB"/>
</dbReference>
<dbReference type="AlphaFoldDB" id="S7UKX3"/>
<evidence type="ECO:0000256" key="4">
    <source>
        <dbReference type="ARBA" id="ARBA00023136"/>
    </source>
</evidence>
<dbReference type="STRING" id="1121439.dsat_2786"/>
<keyword evidence="5 7" id="KW-0975">Bacterial flagellum</keyword>
<keyword evidence="2 7" id="KW-0812">Transmembrane</keyword>
<keyword evidence="9" id="KW-0966">Cell projection</keyword>
<evidence type="ECO:0000256" key="3">
    <source>
        <dbReference type="ARBA" id="ARBA00022989"/>
    </source>
</evidence>
<keyword evidence="9" id="KW-0969">Cilium</keyword>
<dbReference type="PANTHER" id="PTHR38766">
    <property type="entry name" value="FLAGELLAR PROTEIN FLIO"/>
    <property type="match status" value="1"/>
</dbReference>
<comment type="caution">
    <text evidence="9">The sequence shown here is derived from an EMBL/GenBank/DDBJ whole genome shotgun (WGS) entry which is preliminary data.</text>
</comment>
<proteinExistence type="inferred from homology"/>
<dbReference type="Proteomes" id="UP000014975">
    <property type="component" value="Unassembled WGS sequence"/>
</dbReference>
<dbReference type="GO" id="GO:0044781">
    <property type="term" value="P:bacterial-type flagellum organization"/>
    <property type="evidence" value="ECO:0007669"/>
    <property type="project" value="UniProtKB-UniRule"/>
</dbReference>